<dbReference type="PIRSF" id="PIRSF000077">
    <property type="entry name" value="Thioredoxin"/>
    <property type="match status" value="1"/>
</dbReference>
<sequence length="107" mass="12227">MPVVDVYSVEQFREIVNEDLLTVAWFTAVWCGPCKTIERAMEKITFEFPTVRFAKVDADNNSEIVSKCKVLQLPTFMLVKNGKLIGYVIGANLDTLKRKIREIISSR</sequence>
<dbReference type="VEuPathDB" id="TriTrypDB:C4B63_69g57c"/>
<dbReference type="PROSITE" id="PS51352">
    <property type="entry name" value="THIOREDOXIN_2"/>
    <property type="match status" value="1"/>
</dbReference>
<dbReference type="PANTHER" id="PTHR10438:SF463">
    <property type="entry name" value="THIOREDOXIN"/>
    <property type="match status" value="1"/>
</dbReference>
<evidence type="ECO:0000259" key="7">
    <source>
        <dbReference type="PROSITE" id="PS51352"/>
    </source>
</evidence>
<organism evidence="8 9">
    <name type="scientific">Trypanosoma cruzi</name>
    <dbReference type="NCBI Taxonomy" id="5693"/>
    <lineage>
        <taxon>Eukaryota</taxon>
        <taxon>Discoba</taxon>
        <taxon>Euglenozoa</taxon>
        <taxon>Kinetoplastea</taxon>
        <taxon>Metakinetoplastina</taxon>
        <taxon>Trypanosomatida</taxon>
        <taxon>Trypanosomatidae</taxon>
        <taxon>Trypanosoma</taxon>
        <taxon>Schizotrypanum</taxon>
    </lineage>
</organism>
<proteinExistence type="inferred from homology"/>
<dbReference type="VEuPathDB" id="TriTrypDB:TcYC6_0084660"/>
<protein>
    <recommendedName>
        <fullName evidence="5">Thioredoxin</fullName>
    </recommendedName>
</protein>
<dbReference type="SUPFAM" id="SSF52833">
    <property type="entry name" value="Thioredoxin-like"/>
    <property type="match status" value="1"/>
</dbReference>
<dbReference type="Proteomes" id="UP000246121">
    <property type="component" value="Unassembled WGS sequence"/>
</dbReference>
<dbReference type="PROSITE" id="PS00194">
    <property type="entry name" value="THIOREDOXIN_1"/>
    <property type="match status" value="1"/>
</dbReference>
<dbReference type="InterPro" id="IPR036249">
    <property type="entry name" value="Thioredoxin-like_sf"/>
</dbReference>
<dbReference type="VEuPathDB" id="TriTrypDB:C3747_274g216c"/>
<dbReference type="CDD" id="cd02947">
    <property type="entry name" value="TRX_family"/>
    <property type="match status" value="1"/>
</dbReference>
<dbReference type="GO" id="GO:0005737">
    <property type="term" value="C:cytoplasm"/>
    <property type="evidence" value="ECO:0007669"/>
    <property type="project" value="UniProtKB-SubCell"/>
</dbReference>
<dbReference type="AlphaFoldDB" id="A0A2V2UXJ1"/>
<evidence type="ECO:0000256" key="6">
    <source>
        <dbReference type="PIRSR" id="PIRSR000077-4"/>
    </source>
</evidence>
<evidence type="ECO:0000256" key="2">
    <source>
        <dbReference type="ARBA" id="ARBA00022490"/>
    </source>
</evidence>
<dbReference type="OrthoDB" id="10263751at2759"/>
<dbReference type="PANTHER" id="PTHR10438">
    <property type="entry name" value="THIOREDOXIN"/>
    <property type="match status" value="1"/>
</dbReference>
<evidence type="ECO:0000256" key="3">
    <source>
        <dbReference type="ARBA" id="ARBA00023157"/>
    </source>
</evidence>
<keyword evidence="3 6" id="KW-1015">Disulfide bond</keyword>
<gene>
    <name evidence="8" type="ORF">C4B63_69g57c</name>
</gene>
<comment type="caution">
    <text evidence="8">The sequence shown here is derived from an EMBL/GenBank/DDBJ whole genome shotgun (WGS) entry which is preliminary data.</text>
</comment>
<feature type="domain" description="Thioredoxin" evidence="7">
    <location>
        <begin position="1"/>
        <end position="105"/>
    </location>
</feature>
<name>A0A2V2UXJ1_TRYCR</name>
<comment type="similarity">
    <text evidence="4">Belongs to the thioredoxin family. Plant H-type subfamily.</text>
</comment>
<dbReference type="EMBL" id="PRFA01000069">
    <property type="protein sequence ID" value="PWU88691.1"/>
    <property type="molecule type" value="Genomic_DNA"/>
</dbReference>
<dbReference type="InterPro" id="IPR005746">
    <property type="entry name" value="Thioredoxin"/>
</dbReference>
<reference evidence="8 9" key="1">
    <citation type="journal article" date="2018" name="Microb. Genom.">
        <title>Expanding an expanded genome: long-read sequencing of Trypanosoma cruzi.</title>
        <authorList>
            <person name="Berna L."/>
            <person name="Rodriguez M."/>
            <person name="Chiribao M.L."/>
            <person name="Parodi-Talice A."/>
            <person name="Pita S."/>
            <person name="Rijo G."/>
            <person name="Alvarez-Valin F."/>
            <person name="Robello C."/>
        </authorList>
    </citation>
    <scope>NUCLEOTIDE SEQUENCE [LARGE SCALE GENOMIC DNA]</scope>
    <source>
        <strain evidence="8 9">Dm28c</strain>
    </source>
</reference>
<dbReference type="Gene3D" id="3.40.30.10">
    <property type="entry name" value="Glutaredoxin"/>
    <property type="match status" value="1"/>
</dbReference>
<dbReference type="Pfam" id="PF00085">
    <property type="entry name" value="Thioredoxin"/>
    <property type="match status" value="1"/>
</dbReference>
<dbReference type="VEuPathDB" id="TriTrypDB:BCY84_12021"/>
<accession>A0A2V2UXJ1</accession>
<dbReference type="VEuPathDB" id="TriTrypDB:TcCLB.511577.83"/>
<dbReference type="FunFam" id="3.40.30.10:FF:000248">
    <property type="entry name" value="Thioredoxin"/>
    <property type="match status" value="1"/>
</dbReference>
<dbReference type="InterPro" id="IPR050620">
    <property type="entry name" value="Thioredoxin_H-type-like"/>
</dbReference>
<dbReference type="VEuPathDB" id="TriTrypDB:TcG_07817"/>
<evidence type="ECO:0000313" key="8">
    <source>
        <dbReference type="EMBL" id="PWU88691.1"/>
    </source>
</evidence>
<dbReference type="InterPro" id="IPR017937">
    <property type="entry name" value="Thioredoxin_CS"/>
</dbReference>
<dbReference type="VEuPathDB" id="TriTrypDB:TcBrA4_0095640"/>
<evidence type="ECO:0000256" key="1">
    <source>
        <dbReference type="ARBA" id="ARBA00004496"/>
    </source>
</evidence>
<keyword evidence="2" id="KW-0963">Cytoplasm</keyword>
<dbReference type="VEuPathDB" id="TriTrypDB:TcCL_NonESM02135"/>
<evidence type="ECO:0000256" key="5">
    <source>
        <dbReference type="PIRNR" id="PIRNR000077"/>
    </source>
</evidence>
<evidence type="ECO:0000256" key="4">
    <source>
        <dbReference type="ARBA" id="ARBA00038353"/>
    </source>
</evidence>
<dbReference type="InterPro" id="IPR013766">
    <property type="entry name" value="Thioredoxin_domain"/>
</dbReference>
<keyword evidence="6" id="KW-0676">Redox-active center</keyword>
<comment type="subcellular location">
    <subcellularLocation>
        <location evidence="1">Cytoplasm</location>
    </subcellularLocation>
</comment>
<dbReference type="VEuPathDB" id="TriTrypDB:TcCLB.504797.40"/>
<dbReference type="GO" id="GO:0015035">
    <property type="term" value="F:protein-disulfide reductase activity"/>
    <property type="evidence" value="ECO:0007669"/>
    <property type="project" value="InterPro"/>
</dbReference>
<feature type="disulfide bond" description="Redox-active" evidence="6">
    <location>
        <begin position="31"/>
        <end position="34"/>
    </location>
</feature>
<evidence type="ECO:0000313" key="9">
    <source>
        <dbReference type="Proteomes" id="UP000246121"/>
    </source>
</evidence>